<evidence type="ECO:0000256" key="7">
    <source>
        <dbReference type="SAM" id="Phobius"/>
    </source>
</evidence>
<evidence type="ECO:0000256" key="2">
    <source>
        <dbReference type="ARBA" id="ARBA00009045"/>
    </source>
</evidence>
<dbReference type="SUPFAM" id="SSF144091">
    <property type="entry name" value="Rhomboid-like"/>
    <property type="match status" value="1"/>
</dbReference>
<feature type="transmembrane region" description="Helical" evidence="7">
    <location>
        <begin position="196"/>
        <end position="215"/>
    </location>
</feature>
<dbReference type="Proteomes" id="UP000019494">
    <property type="component" value="Unassembled WGS sequence"/>
</dbReference>
<dbReference type="InterPro" id="IPR035952">
    <property type="entry name" value="Rhomboid-like_sf"/>
</dbReference>
<feature type="transmembrane region" description="Helical" evidence="7">
    <location>
        <begin position="144"/>
        <end position="165"/>
    </location>
</feature>
<keyword evidence="3 7" id="KW-0812">Transmembrane</keyword>
<sequence>MQCVDCVREAARSSRQTQTVFGGRVTDGRPVVTFALIAICVAVFLVQWVSPSFTDDFAFRPVQGWVEPWRFITAMFLHSPGSLMHIGFNMYALYVLGSYLEPLMGRARFLALYLVSGIGGQVALLLLAGSPTVAGLAAGQDRAWITPVVGASGAIFGLFGALIVLNRHLNRSVAGIYGIVLINAVLGFIIPNVAWQAHLGGFVVGLAGAGVIVLARRRTLPALAWSGLVGLLVLLVAVAVVKYLTVPDMIRELTAFRAG</sequence>
<feature type="transmembrane region" description="Helical" evidence="7">
    <location>
        <begin position="69"/>
        <end position="97"/>
    </location>
</feature>
<feature type="domain" description="Peptidase S54 rhomboid" evidence="8">
    <location>
        <begin position="67"/>
        <end position="209"/>
    </location>
</feature>
<dbReference type="GO" id="GO:0004252">
    <property type="term" value="F:serine-type endopeptidase activity"/>
    <property type="evidence" value="ECO:0007669"/>
    <property type="project" value="InterPro"/>
</dbReference>
<dbReference type="Gene3D" id="1.20.1540.10">
    <property type="entry name" value="Rhomboid-like"/>
    <property type="match status" value="1"/>
</dbReference>
<evidence type="ECO:0000256" key="1">
    <source>
        <dbReference type="ARBA" id="ARBA00004141"/>
    </source>
</evidence>
<evidence type="ECO:0000259" key="8">
    <source>
        <dbReference type="Pfam" id="PF01694"/>
    </source>
</evidence>
<evidence type="ECO:0000256" key="3">
    <source>
        <dbReference type="ARBA" id="ARBA00022692"/>
    </source>
</evidence>
<evidence type="ECO:0000313" key="9">
    <source>
        <dbReference type="EMBL" id="EWT06371.1"/>
    </source>
</evidence>
<feature type="transmembrane region" description="Helical" evidence="7">
    <location>
        <begin position="222"/>
        <end position="244"/>
    </location>
</feature>
<keyword evidence="9" id="KW-0645">Protease</keyword>
<dbReference type="EMBL" id="AWQS01000051">
    <property type="protein sequence ID" value="EWT06371.1"/>
    <property type="molecule type" value="Genomic_DNA"/>
</dbReference>
<keyword evidence="5 7" id="KW-1133">Transmembrane helix</keyword>
<organism evidence="9 10">
    <name type="scientific">Intrasporangium chromatireducens Q5-1</name>
    <dbReference type="NCBI Taxonomy" id="584657"/>
    <lineage>
        <taxon>Bacteria</taxon>
        <taxon>Bacillati</taxon>
        <taxon>Actinomycetota</taxon>
        <taxon>Actinomycetes</taxon>
        <taxon>Micrococcales</taxon>
        <taxon>Intrasporangiaceae</taxon>
        <taxon>Intrasporangium</taxon>
    </lineage>
</organism>
<comment type="similarity">
    <text evidence="2">Belongs to the peptidase S54 family.</text>
</comment>
<evidence type="ECO:0000256" key="5">
    <source>
        <dbReference type="ARBA" id="ARBA00022989"/>
    </source>
</evidence>
<comment type="caution">
    <text evidence="9">The sequence shown here is derived from an EMBL/GenBank/DDBJ whole genome shotgun (WGS) entry which is preliminary data.</text>
</comment>
<dbReference type="GO" id="GO:0016020">
    <property type="term" value="C:membrane"/>
    <property type="evidence" value="ECO:0007669"/>
    <property type="project" value="UniProtKB-SubCell"/>
</dbReference>
<dbReference type="AlphaFoldDB" id="W9GJE5"/>
<proteinExistence type="inferred from homology"/>
<evidence type="ECO:0000313" key="10">
    <source>
        <dbReference type="Proteomes" id="UP000019494"/>
    </source>
</evidence>
<protein>
    <submittedName>
        <fullName evidence="9">Protease</fullName>
    </submittedName>
</protein>
<feature type="transmembrane region" description="Helical" evidence="7">
    <location>
        <begin position="109"/>
        <end position="138"/>
    </location>
</feature>
<keyword evidence="4" id="KW-0378">Hydrolase</keyword>
<comment type="subcellular location">
    <subcellularLocation>
        <location evidence="1">Membrane</location>
        <topology evidence="1">Multi-pass membrane protein</topology>
    </subcellularLocation>
</comment>
<dbReference type="PANTHER" id="PTHR43731">
    <property type="entry name" value="RHOMBOID PROTEASE"/>
    <property type="match status" value="1"/>
</dbReference>
<accession>W9GJE5</accession>
<keyword evidence="10" id="KW-1185">Reference proteome</keyword>
<gene>
    <name evidence="9" type="ORF">N864_21930</name>
</gene>
<reference evidence="10" key="1">
    <citation type="submission" date="2013-08" db="EMBL/GenBank/DDBJ databases">
        <title>Intrasporangium oryzae NRRL B-24470.</title>
        <authorList>
            <person name="Liu H."/>
            <person name="Wang G."/>
        </authorList>
    </citation>
    <scope>NUCLEOTIDE SEQUENCE [LARGE SCALE GENOMIC DNA]</scope>
    <source>
        <strain evidence="10">Q5-1</strain>
    </source>
</reference>
<evidence type="ECO:0000256" key="4">
    <source>
        <dbReference type="ARBA" id="ARBA00022801"/>
    </source>
</evidence>
<dbReference type="GO" id="GO:0006508">
    <property type="term" value="P:proteolysis"/>
    <property type="evidence" value="ECO:0007669"/>
    <property type="project" value="UniProtKB-KW"/>
</dbReference>
<evidence type="ECO:0000256" key="6">
    <source>
        <dbReference type="ARBA" id="ARBA00023136"/>
    </source>
</evidence>
<name>W9GJE5_9MICO</name>
<dbReference type="InterPro" id="IPR050925">
    <property type="entry name" value="Rhomboid_protease_S54"/>
</dbReference>
<feature type="transmembrane region" description="Helical" evidence="7">
    <location>
        <begin position="31"/>
        <end position="49"/>
    </location>
</feature>
<dbReference type="InterPro" id="IPR022764">
    <property type="entry name" value="Peptidase_S54_rhomboid_dom"/>
</dbReference>
<keyword evidence="6 7" id="KW-0472">Membrane</keyword>
<feature type="transmembrane region" description="Helical" evidence="7">
    <location>
        <begin position="172"/>
        <end position="190"/>
    </location>
</feature>
<dbReference type="PANTHER" id="PTHR43731:SF14">
    <property type="entry name" value="PRESENILIN-ASSOCIATED RHOMBOID-LIKE PROTEIN, MITOCHONDRIAL"/>
    <property type="match status" value="1"/>
</dbReference>
<dbReference type="Pfam" id="PF01694">
    <property type="entry name" value="Rhomboid"/>
    <property type="match status" value="1"/>
</dbReference>